<dbReference type="InterPro" id="IPR023393">
    <property type="entry name" value="START-like_dom_sf"/>
</dbReference>
<evidence type="ECO:0000313" key="4">
    <source>
        <dbReference type="Proteomes" id="UP000028007"/>
    </source>
</evidence>
<proteinExistence type="predicted"/>
<organism evidence="3 4">
    <name type="scientific">Pedobacter antarcticus 4BY</name>
    <dbReference type="NCBI Taxonomy" id="1358423"/>
    <lineage>
        <taxon>Bacteria</taxon>
        <taxon>Pseudomonadati</taxon>
        <taxon>Bacteroidota</taxon>
        <taxon>Sphingobacteriia</taxon>
        <taxon>Sphingobacteriales</taxon>
        <taxon>Sphingobacteriaceae</taxon>
        <taxon>Pedobacter</taxon>
    </lineage>
</organism>
<evidence type="ECO:0000259" key="2">
    <source>
        <dbReference type="PROSITE" id="PS50848"/>
    </source>
</evidence>
<sequence>MHRSGSAILFLLVTCQTSFAQTSWKLEKDKNDIKIYTSALTGSKVKAVKVECEIQARPSQLVALLLDIDAAPEWVYHTKSAKLVKRVSPSELYYYSEVILPWPVQNRDFIAHLTVTQDQESRIVTVDGPAVSGFVPEKKGIVRIDNSKGKWIIIPAGKDKVRISYTLHVDPGGTLPAWLVNMFAAEGPSHIFEQLKLQVSKPKYKNIHLPFIQD</sequence>
<dbReference type="SUPFAM" id="SSF55961">
    <property type="entry name" value="Bet v1-like"/>
    <property type="match status" value="1"/>
</dbReference>
<dbReference type="CDD" id="cd08876">
    <property type="entry name" value="START_1"/>
    <property type="match status" value="1"/>
</dbReference>
<gene>
    <name evidence="3" type="ORF">N180_11410</name>
</gene>
<feature type="signal peptide" evidence="1">
    <location>
        <begin position="1"/>
        <end position="20"/>
    </location>
</feature>
<keyword evidence="1" id="KW-0732">Signal</keyword>
<keyword evidence="4" id="KW-1185">Reference proteome</keyword>
<dbReference type="GO" id="GO:0005737">
    <property type="term" value="C:cytoplasm"/>
    <property type="evidence" value="ECO:0007669"/>
    <property type="project" value="UniProtKB-ARBA"/>
</dbReference>
<dbReference type="AlphaFoldDB" id="A0A081PH56"/>
<dbReference type="Pfam" id="PF01852">
    <property type="entry name" value="START"/>
    <property type="match status" value="1"/>
</dbReference>
<reference evidence="3 4" key="1">
    <citation type="journal article" date="1992" name="Int. J. Syst. Bacteriol.">
        <title>Sphingobacterium antarcticus sp. nov. a Psychrotrophic Bacterium from the Soils of Schirmacher Oasis, Antarctica.</title>
        <authorList>
            <person name="Shivaji S."/>
            <person name="Ray M.K."/>
            <person name="Rao N.S."/>
            <person name="Saiserr L."/>
            <person name="Jagannadham M.V."/>
            <person name="Kumar G.S."/>
            <person name="Reddy G."/>
            <person name="Bhargava P.M."/>
        </authorList>
    </citation>
    <scope>NUCLEOTIDE SEQUENCE [LARGE SCALE GENOMIC DNA]</scope>
    <source>
        <strain evidence="3 4">4BY</strain>
    </source>
</reference>
<feature type="chain" id="PRO_5001761809" evidence="1">
    <location>
        <begin position="21"/>
        <end position="214"/>
    </location>
</feature>
<dbReference type="PROSITE" id="PS50848">
    <property type="entry name" value="START"/>
    <property type="match status" value="1"/>
</dbReference>
<dbReference type="EMBL" id="JNFF01000053">
    <property type="protein sequence ID" value="KEQ30029.1"/>
    <property type="molecule type" value="Genomic_DNA"/>
</dbReference>
<comment type="caution">
    <text evidence="3">The sequence shown here is derived from an EMBL/GenBank/DDBJ whole genome shotgun (WGS) entry which is preliminary data.</text>
</comment>
<dbReference type="OrthoDB" id="5734556at2"/>
<dbReference type="PANTHER" id="PTHR19308">
    <property type="entry name" value="PHOSPHATIDYLCHOLINE TRANSFER PROTEIN"/>
    <property type="match status" value="1"/>
</dbReference>
<dbReference type="InterPro" id="IPR028347">
    <property type="entry name" value="START_dom_prot"/>
</dbReference>
<dbReference type="InterPro" id="IPR051213">
    <property type="entry name" value="START_lipid_transfer"/>
</dbReference>
<name>A0A081PH56_9SPHI</name>
<dbReference type="RefSeq" id="WP_037440704.1">
    <property type="nucleotide sequence ID" value="NZ_JNFF01000053.1"/>
</dbReference>
<feature type="domain" description="START" evidence="2">
    <location>
        <begin position="24"/>
        <end position="204"/>
    </location>
</feature>
<dbReference type="Proteomes" id="UP000028007">
    <property type="component" value="Unassembled WGS sequence"/>
</dbReference>
<dbReference type="Gene3D" id="3.30.530.20">
    <property type="match status" value="1"/>
</dbReference>
<dbReference type="InterPro" id="IPR002913">
    <property type="entry name" value="START_lipid-bd_dom"/>
</dbReference>
<dbReference type="PIRSF" id="PIRSF039033">
    <property type="entry name" value="START_dom"/>
    <property type="match status" value="1"/>
</dbReference>
<dbReference type="GO" id="GO:0008289">
    <property type="term" value="F:lipid binding"/>
    <property type="evidence" value="ECO:0007669"/>
    <property type="project" value="InterPro"/>
</dbReference>
<accession>A0A081PH56</accession>
<evidence type="ECO:0000256" key="1">
    <source>
        <dbReference type="SAM" id="SignalP"/>
    </source>
</evidence>
<dbReference type="SMART" id="SM00234">
    <property type="entry name" value="START"/>
    <property type="match status" value="1"/>
</dbReference>
<evidence type="ECO:0000313" key="3">
    <source>
        <dbReference type="EMBL" id="KEQ30029.1"/>
    </source>
</evidence>
<protein>
    <submittedName>
        <fullName evidence="3">Lipid-binding protein</fullName>
    </submittedName>
</protein>
<dbReference type="PANTHER" id="PTHR19308:SF14">
    <property type="entry name" value="START DOMAIN-CONTAINING PROTEIN"/>
    <property type="match status" value="1"/>
</dbReference>
<dbReference type="eggNOG" id="COG2867">
    <property type="taxonomic scope" value="Bacteria"/>
</dbReference>